<gene>
    <name evidence="1" type="ORF">GMARGA_LOCUS42137</name>
</gene>
<protein>
    <submittedName>
        <fullName evidence="1">20765_t:CDS:1</fullName>
    </submittedName>
</protein>
<comment type="caution">
    <text evidence="1">The sequence shown here is derived from an EMBL/GenBank/DDBJ whole genome shotgun (WGS) entry which is preliminary data.</text>
</comment>
<dbReference type="Proteomes" id="UP000789901">
    <property type="component" value="Unassembled WGS sequence"/>
</dbReference>
<sequence>ALSALSSELAISIISVIYVVPVSARDYYTYQKFSHIFNLAQ</sequence>
<evidence type="ECO:0000313" key="1">
    <source>
        <dbReference type="EMBL" id="CAG8853316.1"/>
    </source>
</evidence>
<feature type="non-terminal residue" evidence="1">
    <location>
        <position position="1"/>
    </location>
</feature>
<evidence type="ECO:0000313" key="2">
    <source>
        <dbReference type="Proteomes" id="UP000789901"/>
    </source>
</evidence>
<keyword evidence="2" id="KW-1185">Reference proteome</keyword>
<feature type="non-terminal residue" evidence="1">
    <location>
        <position position="41"/>
    </location>
</feature>
<proteinExistence type="predicted"/>
<dbReference type="EMBL" id="CAJVQB010122512">
    <property type="protein sequence ID" value="CAG8853316.1"/>
    <property type="molecule type" value="Genomic_DNA"/>
</dbReference>
<name>A0ABN7XFW8_GIGMA</name>
<reference evidence="1 2" key="1">
    <citation type="submission" date="2021-06" db="EMBL/GenBank/DDBJ databases">
        <authorList>
            <person name="Kallberg Y."/>
            <person name="Tangrot J."/>
            <person name="Rosling A."/>
        </authorList>
    </citation>
    <scope>NUCLEOTIDE SEQUENCE [LARGE SCALE GENOMIC DNA]</scope>
    <source>
        <strain evidence="1 2">120-4 pot B 10/14</strain>
    </source>
</reference>
<organism evidence="1 2">
    <name type="scientific">Gigaspora margarita</name>
    <dbReference type="NCBI Taxonomy" id="4874"/>
    <lineage>
        <taxon>Eukaryota</taxon>
        <taxon>Fungi</taxon>
        <taxon>Fungi incertae sedis</taxon>
        <taxon>Mucoromycota</taxon>
        <taxon>Glomeromycotina</taxon>
        <taxon>Glomeromycetes</taxon>
        <taxon>Diversisporales</taxon>
        <taxon>Gigasporaceae</taxon>
        <taxon>Gigaspora</taxon>
    </lineage>
</organism>
<accession>A0ABN7XFW8</accession>